<dbReference type="InterPro" id="IPR054613">
    <property type="entry name" value="Peptidase_S78_dom"/>
</dbReference>
<evidence type="ECO:0000256" key="2">
    <source>
        <dbReference type="ARBA" id="ARBA00022670"/>
    </source>
</evidence>
<protein>
    <submittedName>
        <fullName evidence="7">Head maturation protease</fullName>
    </submittedName>
</protein>
<keyword evidence="4" id="KW-0118">Viral capsid assembly</keyword>
<evidence type="ECO:0000259" key="6">
    <source>
        <dbReference type="Pfam" id="PF04586"/>
    </source>
</evidence>
<evidence type="ECO:0000313" key="7">
    <source>
        <dbReference type="EMBL" id="DAE10098.1"/>
    </source>
</evidence>
<sequence length="204" mass="23674">MAKNDVEYRKLINHSVELRKKENDEDETRTIGGYAVKYNTEAFIPDFWGGFYESFAQGAFDKSLLEKNQKCLWNHDVSMPLGSVKSGTLRFNDDTIGLNYDDDLPNNTWGNDAYESVKRGDVDGSSFGFIVKDSRWEVIEKDGKEYDKRIITEAELIEVSPCTFPAYDSSEINCRSHEHVINERKNKRSERERRLKLLLELEEI</sequence>
<keyword evidence="2 7" id="KW-0645">Protease</keyword>
<dbReference type="EMBL" id="BK015503">
    <property type="protein sequence ID" value="DAE10098.1"/>
    <property type="molecule type" value="Genomic_DNA"/>
</dbReference>
<name>A0A8S5PT99_9CAUD</name>
<evidence type="ECO:0000256" key="5">
    <source>
        <dbReference type="ARBA" id="ARBA00023045"/>
    </source>
</evidence>
<proteinExistence type="predicted"/>
<organism evidence="7">
    <name type="scientific">Siphoviridae sp. ctGuJ10</name>
    <dbReference type="NCBI Taxonomy" id="2825418"/>
    <lineage>
        <taxon>Viruses</taxon>
        <taxon>Duplodnaviria</taxon>
        <taxon>Heunggongvirae</taxon>
        <taxon>Uroviricota</taxon>
        <taxon>Caudoviricetes</taxon>
    </lineage>
</organism>
<dbReference type="InterPro" id="IPR006433">
    <property type="entry name" value="Prohead_protease"/>
</dbReference>
<dbReference type="GO" id="GO:0008233">
    <property type="term" value="F:peptidase activity"/>
    <property type="evidence" value="ECO:0007669"/>
    <property type="project" value="UniProtKB-KW"/>
</dbReference>
<accession>A0A8S5PT99</accession>
<evidence type="ECO:0000256" key="4">
    <source>
        <dbReference type="ARBA" id="ARBA00022950"/>
    </source>
</evidence>
<dbReference type="NCBIfam" id="TIGR01543">
    <property type="entry name" value="proheadase_HK97"/>
    <property type="match status" value="1"/>
</dbReference>
<evidence type="ECO:0000256" key="1">
    <source>
        <dbReference type="ARBA" id="ARBA00022612"/>
    </source>
</evidence>
<keyword evidence="1" id="KW-1188">Viral release from host cell</keyword>
<evidence type="ECO:0000256" key="3">
    <source>
        <dbReference type="ARBA" id="ARBA00022801"/>
    </source>
</evidence>
<reference evidence="7" key="1">
    <citation type="journal article" date="2021" name="Proc. Natl. Acad. Sci. U.S.A.">
        <title>A Catalog of Tens of Thousands of Viruses from Human Metagenomes Reveals Hidden Associations with Chronic Diseases.</title>
        <authorList>
            <person name="Tisza M.J."/>
            <person name="Buck C.B."/>
        </authorList>
    </citation>
    <scope>NUCLEOTIDE SEQUENCE</scope>
    <source>
        <strain evidence="7">CtGuJ10</strain>
    </source>
</reference>
<keyword evidence="5" id="KW-1273">Viral capsid maturation</keyword>
<feature type="domain" description="Prohead serine protease" evidence="6">
    <location>
        <begin position="16"/>
        <end position="180"/>
    </location>
</feature>
<dbReference type="Pfam" id="PF04586">
    <property type="entry name" value="Peptidase_S78"/>
    <property type="match status" value="1"/>
</dbReference>
<dbReference type="GO" id="GO:0046797">
    <property type="term" value="P:viral procapsid maturation"/>
    <property type="evidence" value="ECO:0007669"/>
    <property type="project" value="UniProtKB-KW"/>
</dbReference>
<keyword evidence="3" id="KW-0378">Hydrolase</keyword>
<dbReference type="GO" id="GO:0006508">
    <property type="term" value="P:proteolysis"/>
    <property type="evidence" value="ECO:0007669"/>
    <property type="project" value="UniProtKB-KW"/>
</dbReference>